<reference evidence="1 2" key="1">
    <citation type="submission" date="2019-05" db="EMBL/GenBank/DDBJ databases">
        <title>Another draft genome of Portunus trituberculatus and its Hox gene families provides insights of decapod evolution.</title>
        <authorList>
            <person name="Jeong J.-H."/>
            <person name="Song I."/>
            <person name="Kim S."/>
            <person name="Choi T."/>
            <person name="Kim D."/>
            <person name="Ryu S."/>
            <person name="Kim W."/>
        </authorList>
    </citation>
    <scope>NUCLEOTIDE SEQUENCE [LARGE SCALE GENOMIC DNA]</scope>
    <source>
        <tissue evidence="1">Muscle</tissue>
    </source>
</reference>
<protein>
    <submittedName>
        <fullName evidence="1">Uncharacterized protein</fullName>
    </submittedName>
</protein>
<sequence>MAGPCMCQVVTMLFVGRRGVDQLRGSVIATDAKTPALQECRHAWRCGECGRAAHGSVCGDPVADAGYLPPLPDAV</sequence>
<accession>A0A5B7DTU1</accession>
<name>A0A5B7DTU1_PORTR</name>
<organism evidence="1 2">
    <name type="scientific">Portunus trituberculatus</name>
    <name type="common">Swimming crab</name>
    <name type="synonym">Neptunus trituberculatus</name>
    <dbReference type="NCBI Taxonomy" id="210409"/>
    <lineage>
        <taxon>Eukaryota</taxon>
        <taxon>Metazoa</taxon>
        <taxon>Ecdysozoa</taxon>
        <taxon>Arthropoda</taxon>
        <taxon>Crustacea</taxon>
        <taxon>Multicrustacea</taxon>
        <taxon>Malacostraca</taxon>
        <taxon>Eumalacostraca</taxon>
        <taxon>Eucarida</taxon>
        <taxon>Decapoda</taxon>
        <taxon>Pleocyemata</taxon>
        <taxon>Brachyura</taxon>
        <taxon>Eubrachyura</taxon>
        <taxon>Portunoidea</taxon>
        <taxon>Portunidae</taxon>
        <taxon>Portuninae</taxon>
        <taxon>Portunus</taxon>
    </lineage>
</organism>
<dbReference type="EMBL" id="VSRR010001333">
    <property type="protein sequence ID" value="MPC24477.1"/>
    <property type="molecule type" value="Genomic_DNA"/>
</dbReference>
<evidence type="ECO:0000313" key="1">
    <source>
        <dbReference type="EMBL" id="MPC24477.1"/>
    </source>
</evidence>
<proteinExistence type="predicted"/>
<dbReference type="Proteomes" id="UP000324222">
    <property type="component" value="Unassembled WGS sequence"/>
</dbReference>
<gene>
    <name evidence="1" type="ORF">E2C01_017558</name>
</gene>
<keyword evidence="2" id="KW-1185">Reference proteome</keyword>
<evidence type="ECO:0000313" key="2">
    <source>
        <dbReference type="Proteomes" id="UP000324222"/>
    </source>
</evidence>
<dbReference type="AlphaFoldDB" id="A0A5B7DTU1"/>
<comment type="caution">
    <text evidence="1">The sequence shown here is derived from an EMBL/GenBank/DDBJ whole genome shotgun (WGS) entry which is preliminary data.</text>
</comment>